<proteinExistence type="predicted"/>
<dbReference type="SUPFAM" id="SSF103473">
    <property type="entry name" value="MFS general substrate transporter"/>
    <property type="match status" value="1"/>
</dbReference>
<comment type="subcellular location">
    <subcellularLocation>
        <location evidence="1">Membrane</location>
        <topology evidence="1">Multi-pass membrane protein</topology>
    </subcellularLocation>
</comment>
<reference evidence="8" key="1">
    <citation type="submission" date="2023-06" db="EMBL/GenBank/DDBJ databases">
        <title>Genome-scale phylogeny and comparative genomics of the fungal order Sordariales.</title>
        <authorList>
            <consortium name="Lawrence Berkeley National Laboratory"/>
            <person name="Hensen N."/>
            <person name="Bonometti L."/>
            <person name="Westerberg I."/>
            <person name="Brannstrom I.O."/>
            <person name="Guillou S."/>
            <person name="Cros-Aarteil S."/>
            <person name="Calhoun S."/>
            <person name="Haridas S."/>
            <person name="Kuo A."/>
            <person name="Mondo S."/>
            <person name="Pangilinan J."/>
            <person name="Riley R."/>
            <person name="Labutti K."/>
            <person name="Andreopoulos B."/>
            <person name="Lipzen A."/>
            <person name="Chen C."/>
            <person name="Yanf M."/>
            <person name="Daum C."/>
            <person name="Ng V."/>
            <person name="Clum A."/>
            <person name="Steindorff A."/>
            <person name="Ohm R."/>
            <person name="Martin F."/>
            <person name="Silar P."/>
            <person name="Natvig D."/>
            <person name="Lalanne C."/>
            <person name="Gautier V."/>
            <person name="Ament-Velasquez S.L."/>
            <person name="Kruys A."/>
            <person name="Hutchinson M.I."/>
            <person name="Powell A.J."/>
            <person name="Barry K."/>
            <person name="Miller A.N."/>
            <person name="Grigoriev I.V."/>
            <person name="Debuchy R."/>
            <person name="Gladieux P."/>
            <person name="Thoren M.H."/>
            <person name="Johannesson H."/>
        </authorList>
    </citation>
    <scope>NUCLEOTIDE SEQUENCE</scope>
    <source>
        <strain evidence="8">CBS 606.72</strain>
    </source>
</reference>
<accession>A0AA39X5H5</accession>
<feature type="transmembrane region" description="Helical" evidence="6">
    <location>
        <begin position="160"/>
        <end position="181"/>
    </location>
</feature>
<gene>
    <name evidence="8" type="ORF">B0T14DRAFT_141773</name>
</gene>
<feature type="transmembrane region" description="Helical" evidence="6">
    <location>
        <begin position="376"/>
        <end position="394"/>
    </location>
</feature>
<evidence type="ECO:0000256" key="3">
    <source>
        <dbReference type="ARBA" id="ARBA00022989"/>
    </source>
</evidence>
<dbReference type="AlphaFoldDB" id="A0AA39X5H5"/>
<protein>
    <submittedName>
        <fullName evidence="8">Major facilitator superfamily transporter</fullName>
    </submittedName>
</protein>
<keyword evidence="2 6" id="KW-0812">Transmembrane</keyword>
<feature type="transmembrane region" description="Helical" evidence="6">
    <location>
        <begin position="534"/>
        <end position="553"/>
    </location>
</feature>
<feature type="domain" description="Major facilitator superfamily (MFS) profile" evidence="7">
    <location>
        <begin position="70"/>
        <end position="557"/>
    </location>
</feature>
<feature type="transmembrane region" description="Helical" evidence="6">
    <location>
        <begin position="67"/>
        <end position="92"/>
    </location>
</feature>
<dbReference type="Proteomes" id="UP001175000">
    <property type="component" value="Unassembled WGS sequence"/>
</dbReference>
<dbReference type="PANTHER" id="PTHR23501:SF43">
    <property type="entry name" value="MULTIDRUG TRANSPORTER, PUTATIVE (AFU_ORTHOLOGUE AFUA_6G03040)-RELATED"/>
    <property type="match status" value="1"/>
</dbReference>
<feature type="transmembrane region" description="Helical" evidence="6">
    <location>
        <begin position="406"/>
        <end position="427"/>
    </location>
</feature>
<dbReference type="GO" id="GO:0022857">
    <property type="term" value="F:transmembrane transporter activity"/>
    <property type="evidence" value="ECO:0007669"/>
    <property type="project" value="InterPro"/>
</dbReference>
<evidence type="ECO:0000313" key="9">
    <source>
        <dbReference type="Proteomes" id="UP001175000"/>
    </source>
</evidence>
<evidence type="ECO:0000256" key="6">
    <source>
        <dbReference type="SAM" id="Phobius"/>
    </source>
</evidence>
<evidence type="ECO:0000256" key="1">
    <source>
        <dbReference type="ARBA" id="ARBA00004141"/>
    </source>
</evidence>
<feature type="region of interest" description="Disordered" evidence="5">
    <location>
        <begin position="1"/>
        <end position="43"/>
    </location>
</feature>
<feature type="transmembrane region" description="Helical" evidence="6">
    <location>
        <begin position="262"/>
        <end position="279"/>
    </location>
</feature>
<evidence type="ECO:0000313" key="8">
    <source>
        <dbReference type="EMBL" id="KAK0627689.1"/>
    </source>
</evidence>
<evidence type="ECO:0000256" key="4">
    <source>
        <dbReference type="ARBA" id="ARBA00023136"/>
    </source>
</evidence>
<dbReference type="GO" id="GO:0005886">
    <property type="term" value="C:plasma membrane"/>
    <property type="evidence" value="ECO:0007669"/>
    <property type="project" value="TreeGrafter"/>
</dbReference>
<evidence type="ECO:0000259" key="7">
    <source>
        <dbReference type="PROSITE" id="PS50850"/>
    </source>
</evidence>
<keyword evidence="4 6" id="KW-0472">Membrane</keyword>
<dbReference type="InterPro" id="IPR036259">
    <property type="entry name" value="MFS_trans_sf"/>
</dbReference>
<organism evidence="8 9">
    <name type="scientific">Immersiella caudata</name>
    <dbReference type="NCBI Taxonomy" id="314043"/>
    <lineage>
        <taxon>Eukaryota</taxon>
        <taxon>Fungi</taxon>
        <taxon>Dikarya</taxon>
        <taxon>Ascomycota</taxon>
        <taxon>Pezizomycotina</taxon>
        <taxon>Sordariomycetes</taxon>
        <taxon>Sordariomycetidae</taxon>
        <taxon>Sordariales</taxon>
        <taxon>Lasiosphaeriaceae</taxon>
        <taxon>Immersiella</taxon>
    </lineage>
</organism>
<evidence type="ECO:0000256" key="2">
    <source>
        <dbReference type="ARBA" id="ARBA00022692"/>
    </source>
</evidence>
<evidence type="ECO:0000256" key="5">
    <source>
        <dbReference type="SAM" id="MobiDB-lite"/>
    </source>
</evidence>
<dbReference type="Gene3D" id="1.20.1250.20">
    <property type="entry name" value="MFS general substrate transporter like domains"/>
    <property type="match status" value="2"/>
</dbReference>
<feature type="transmembrane region" description="Helical" evidence="6">
    <location>
        <begin position="433"/>
        <end position="457"/>
    </location>
</feature>
<comment type="caution">
    <text evidence="8">The sequence shown here is derived from an EMBL/GenBank/DDBJ whole genome shotgun (WGS) entry which is preliminary data.</text>
</comment>
<sequence length="606" mass="64088">MAVAGAENKSDEPQITADSSGASQSTMHKTALEAPSQGASSDTTVPDVAPFAIEDDKPALRIPLPRFILLASAICLGFFLALLDTSIVATSLHVIAIEFQDTETIYWVALSYTLAYLSCAVLFARISDVIGRRAAVLAAYVIFIAFSLACGWAQNLPQLIAFRALQGVGGSGLYSLTMIILPEVAPLNYQGVVSSLIGIVLAASGVLGPLIGGVLTQYASWRWVFWINGPIGGVSVVAFYFIWPEPEYLPAFHPRKWKEVDFLGAFLLVAAAALIVFPFQNSGVEGGNWSSPRFIAPLVFGVVSLTALFVWQWFVERRWPEKFASTLPMVLLRNRAYSATVIHATLTGFPYFVAIYTFPMRFQVVNGKNPFEAGLMLLPMLAATALGSLIAGAVNGKVHKTAETMGLGATLMLLGCALETTAGTGVAVEGKVLGFLVFVGVGFGLVAAGGTMSGIYTSPAREHATAQGIIAQVRVLGGSIGIAASSAILSVEARKSLGGGGVNPELLLHTGGSVLTPEQQEGVRVVYTAALKNDMIVCSALLAAAVVAAVFVYQKGRLPTGEVMKKRVGEEIARVREEKRRTIELAIANGELQVKPPAGGAPKQEV</sequence>
<name>A0AA39X5H5_9PEZI</name>
<dbReference type="PRINTS" id="PR01036">
    <property type="entry name" value="TCRTETB"/>
</dbReference>
<dbReference type="PANTHER" id="PTHR23501">
    <property type="entry name" value="MAJOR FACILITATOR SUPERFAMILY"/>
    <property type="match status" value="1"/>
</dbReference>
<feature type="transmembrane region" description="Helical" evidence="6">
    <location>
        <begin position="336"/>
        <end position="356"/>
    </location>
</feature>
<dbReference type="EMBL" id="JAULSU010000002">
    <property type="protein sequence ID" value="KAK0627689.1"/>
    <property type="molecule type" value="Genomic_DNA"/>
</dbReference>
<dbReference type="Pfam" id="PF07690">
    <property type="entry name" value="MFS_1"/>
    <property type="match status" value="1"/>
</dbReference>
<dbReference type="InterPro" id="IPR011701">
    <property type="entry name" value="MFS"/>
</dbReference>
<feature type="transmembrane region" description="Helical" evidence="6">
    <location>
        <begin position="223"/>
        <end position="242"/>
    </location>
</feature>
<feature type="transmembrane region" description="Helical" evidence="6">
    <location>
        <begin position="135"/>
        <end position="154"/>
    </location>
</feature>
<keyword evidence="9" id="KW-1185">Reference proteome</keyword>
<feature type="transmembrane region" description="Helical" evidence="6">
    <location>
        <begin position="294"/>
        <end position="315"/>
    </location>
</feature>
<feature type="compositionally biased region" description="Polar residues" evidence="5">
    <location>
        <begin position="16"/>
        <end position="28"/>
    </location>
</feature>
<feature type="transmembrane region" description="Helical" evidence="6">
    <location>
        <begin position="193"/>
        <end position="211"/>
    </location>
</feature>
<dbReference type="InterPro" id="IPR020846">
    <property type="entry name" value="MFS_dom"/>
</dbReference>
<keyword evidence="3 6" id="KW-1133">Transmembrane helix</keyword>
<dbReference type="PROSITE" id="PS50850">
    <property type="entry name" value="MFS"/>
    <property type="match status" value="1"/>
</dbReference>
<feature type="transmembrane region" description="Helical" evidence="6">
    <location>
        <begin position="104"/>
        <end position="123"/>
    </location>
</feature>